<gene>
    <name evidence="1" type="ORF">dnm_034950</name>
</gene>
<proteinExistence type="predicted"/>
<dbReference type="AlphaFoldDB" id="A0A975GMZ3"/>
<evidence type="ECO:0000313" key="2">
    <source>
        <dbReference type="Proteomes" id="UP000663722"/>
    </source>
</evidence>
<organism evidence="1 2">
    <name type="scientific">Desulfonema magnum</name>
    <dbReference type="NCBI Taxonomy" id="45655"/>
    <lineage>
        <taxon>Bacteria</taxon>
        <taxon>Pseudomonadati</taxon>
        <taxon>Thermodesulfobacteriota</taxon>
        <taxon>Desulfobacteria</taxon>
        <taxon>Desulfobacterales</taxon>
        <taxon>Desulfococcaceae</taxon>
        <taxon>Desulfonema</taxon>
    </lineage>
</organism>
<dbReference type="Proteomes" id="UP000663722">
    <property type="component" value="Chromosome"/>
</dbReference>
<keyword evidence="2" id="KW-1185">Reference proteome</keyword>
<dbReference type="EMBL" id="CP061800">
    <property type="protein sequence ID" value="QTA87461.1"/>
    <property type="molecule type" value="Genomic_DNA"/>
</dbReference>
<name>A0A975GMZ3_9BACT</name>
<sequence length="51" mass="5800">MIKFSDPLRKKPCHSCESRNPFLADTALPGASGFRLEKNLSFLRKQESIFS</sequence>
<evidence type="ECO:0000313" key="1">
    <source>
        <dbReference type="EMBL" id="QTA87461.1"/>
    </source>
</evidence>
<dbReference type="KEGG" id="dmm:dnm_034950"/>
<reference evidence="1" key="1">
    <citation type="journal article" date="2021" name="Microb. Physiol.">
        <title>Proteogenomic Insights into the Physiology of Marine, Sulfate-Reducing, Filamentous Desulfonema limicola and Desulfonema magnum.</title>
        <authorList>
            <person name="Schnaars V."/>
            <person name="Wohlbrand L."/>
            <person name="Scheve S."/>
            <person name="Hinrichs C."/>
            <person name="Reinhardt R."/>
            <person name="Rabus R."/>
        </authorList>
    </citation>
    <scope>NUCLEOTIDE SEQUENCE</scope>
    <source>
        <strain evidence="1">4be13</strain>
    </source>
</reference>
<accession>A0A975GMZ3</accession>
<protein>
    <submittedName>
        <fullName evidence="1">Uncharacterized protein</fullName>
    </submittedName>
</protein>